<evidence type="ECO:0000256" key="8">
    <source>
        <dbReference type="ARBA" id="ARBA00022989"/>
    </source>
</evidence>
<evidence type="ECO:0000256" key="1">
    <source>
        <dbReference type="ARBA" id="ARBA00002791"/>
    </source>
</evidence>
<comment type="function">
    <text evidence="1">Subunit of the oligosaccharyl transferase (OST) complex that catalyzes the initial transfer of a defined glycan (Glc(3)Man(9)GlcNAc(2) in eukaryotes) from the lipid carrier dolichol-pyrophosphate to an asparagine residue within an Asn-X-Ser/Thr consensus motif in nascent polypeptide chains, the first step in protein N-glycosylation. N-glycosylation occurs cotranslationally and the complex associates with the Sec61 complex at the channel-forming translocon complex that mediates protein translocation across the endoplasmic reticulum (ER). All subunits are required for a maximal enzyme activity.</text>
</comment>
<evidence type="ECO:0000313" key="16">
    <source>
        <dbReference type="EMBL" id="ETW77966.1"/>
    </source>
</evidence>
<feature type="transmembrane region" description="Helical" evidence="12">
    <location>
        <begin position="221"/>
        <end position="240"/>
    </location>
</feature>
<protein>
    <recommendedName>
        <fullName evidence="11">Ribophorin II</fullName>
    </recommendedName>
    <alternativeName>
        <fullName evidence="10">Ribophorin-2</fullName>
    </alternativeName>
</protein>
<keyword evidence="6 13" id="KW-0732">Signal</keyword>
<reference evidence="16 17" key="1">
    <citation type="journal article" date="2012" name="New Phytol.">
        <title>Insight into trade-off between wood decay and parasitism from the genome of a fungal forest pathogen.</title>
        <authorList>
            <person name="Olson A."/>
            <person name="Aerts A."/>
            <person name="Asiegbu F."/>
            <person name="Belbahri L."/>
            <person name="Bouzid O."/>
            <person name="Broberg A."/>
            <person name="Canback B."/>
            <person name="Coutinho P.M."/>
            <person name="Cullen D."/>
            <person name="Dalman K."/>
            <person name="Deflorio G."/>
            <person name="van Diepen L.T."/>
            <person name="Dunand C."/>
            <person name="Duplessis S."/>
            <person name="Durling M."/>
            <person name="Gonthier P."/>
            <person name="Grimwood J."/>
            <person name="Fossdal C.G."/>
            <person name="Hansson D."/>
            <person name="Henrissat B."/>
            <person name="Hietala A."/>
            <person name="Himmelstrand K."/>
            <person name="Hoffmeister D."/>
            <person name="Hogberg N."/>
            <person name="James T.Y."/>
            <person name="Karlsson M."/>
            <person name="Kohler A."/>
            <person name="Kues U."/>
            <person name="Lee Y.H."/>
            <person name="Lin Y.C."/>
            <person name="Lind M."/>
            <person name="Lindquist E."/>
            <person name="Lombard V."/>
            <person name="Lucas S."/>
            <person name="Lunden K."/>
            <person name="Morin E."/>
            <person name="Murat C."/>
            <person name="Park J."/>
            <person name="Raffaello T."/>
            <person name="Rouze P."/>
            <person name="Salamov A."/>
            <person name="Schmutz J."/>
            <person name="Solheim H."/>
            <person name="Stahlberg J."/>
            <person name="Velez H."/>
            <person name="de Vries R.P."/>
            <person name="Wiebenga A."/>
            <person name="Woodward S."/>
            <person name="Yakovlev I."/>
            <person name="Garbelotto M."/>
            <person name="Martin F."/>
            <person name="Grigoriev I.V."/>
            <person name="Stenlid J."/>
        </authorList>
    </citation>
    <scope>NUCLEOTIDE SEQUENCE [LARGE SCALE GENOMIC DNA]</scope>
    <source>
        <strain evidence="16 17">TC 32-1</strain>
    </source>
</reference>
<accession>W4JYM5</accession>
<dbReference type="InterPro" id="IPR056790">
    <property type="entry name" value="Ribophorin_II_C"/>
</dbReference>
<feature type="signal peptide" evidence="13">
    <location>
        <begin position="1"/>
        <end position="19"/>
    </location>
</feature>
<feature type="transmembrane region" description="Helical" evidence="12">
    <location>
        <begin position="246"/>
        <end position="267"/>
    </location>
</feature>
<dbReference type="InterPro" id="IPR008814">
    <property type="entry name" value="Swp1"/>
</dbReference>
<dbReference type="GO" id="GO:0006487">
    <property type="term" value="P:protein N-linked glycosylation"/>
    <property type="evidence" value="ECO:0007669"/>
    <property type="project" value="TreeGrafter"/>
</dbReference>
<dbReference type="AlphaFoldDB" id="W4JYM5"/>
<evidence type="ECO:0000256" key="11">
    <source>
        <dbReference type="ARBA" id="ARBA00032139"/>
    </source>
</evidence>
<keyword evidence="9 12" id="KW-0472">Membrane</keyword>
<evidence type="ECO:0000256" key="7">
    <source>
        <dbReference type="ARBA" id="ARBA00022824"/>
    </source>
</evidence>
<dbReference type="InParanoid" id="W4JYM5"/>
<dbReference type="Pfam" id="PF23860">
    <property type="entry name" value="Ribophorin_II_3rd"/>
    <property type="match status" value="1"/>
</dbReference>
<evidence type="ECO:0000259" key="14">
    <source>
        <dbReference type="Pfam" id="PF23860"/>
    </source>
</evidence>
<dbReference type="OrthoDB" id="432292at2759"/>
<dbReference type="GO" id="GO:0008250">
    <property type="term" value="C:oligosaccharyltransferase complex"/>
    <property type="evidence" value="ECO:0007669"/>
    <property type="project" value="InterPro"/>
</dbReference>
<comment type="subcellular location">
    <subcellularLocation>
        <location evidence="2">Endoplasmic reticulum membrane</location>
        <topology evidence="2">Multi-pass membrane protein</topology>
    </subcellularLocation>
</comment>
<keyword evidence="8 12" id="KW-1133">Transmembrane helix</keyword>
<evidence type="ECO:0000259" key="15">
    <source>
        <dbReference type="Pfam" id="PF25147"/>
    </source>
</evidence>
<evidence type="ECO:0000256" key="4">
    <source>
        <dbReference type="ARBA" id="ARBA00009038"/>
    </source>
</evidence>
<dbReference type="eggNOG" id="KOG2447">
    <property type="taxonomic scope" value="Eukaryota"/>
</dbReference>
<dbReference type="STRING" id="747525.W4JYM5"/>
<dbReference type="HOGENOM" id="CLU_051361_1_1_1"/>
<evidence type="ECO:0000313" key="17">
    <source>
        <dbReference type="Proteomes" id="UP000030671"/>
    </source>
</evidence>
<dbReference type="EMBL" id="KI925462">
    <property type="protein sequence ID" value="ETW77966.1"/>
    <property type="molecule type" value="Genomic_DNA"/>
</dbReference>
<proteinExistence type="inferred from homology"/>
<feature type="transmembrane region" description="Helical" evidence="12">
    <location>
        <begin position="186"/>
        <end position="209"/>
    </location>
</feature>
<dbReference type="InterPro" id="IPR055374">
    <property type="entry name" value="Ribophorin_II_3rd"/>
</dbReference>
<dbReference type="PANTHER" id="PTHR12640:SF0">
    <property type="entry name" value="DOLICHYL-DIPHOSPHOOLIGOSACCHARIDE--PROTEIN GLYCOSYLTRANSFERASE SUBUNIT 2"/>
    <property type="match status" value="1"/>
</dbReference>
<feature type="domain" description="Ribophorin II C-terminal" evidence="15">
    <location>
        <begin position="176"/>
        <end position="273"/>
    </location>
</feature>
<evidence type="ECO:0000256" key="12">
    <source>
        <dbReference type="SAM" id="Phobius"/>
    </source>
</evidence>
<dbReference type="RefSeq" id="XP_009549977.1">
    <property type="nucleotide sequence ID" value="XM_009551682.1"/>
</dbReference>
<evidence type="ECO:0000256" key="3">
    <source>
        <dbReference type="ARBA" id="ARBA00004922"/>
    </source>
</evidence>
<keyword evidence="7" id="KW-0256">Endoplasmic reticulum</keyword>
<name>W4JYM5_HETIT</name>
<organism evidence="16 17">
    <name type="scientific">Heterobasidion irregulare (strain TC 32-1)</name>
    <dbReference type="NCBI Taxonomy" id="747525"/>
    <lineage>
        <taxon>Eukaryota</taxon>
        <taxon>Fungi</taxon>
        <taxon>Dikarya</taxon>
        <taxon>Basidiomycota</taxon>
        <taxon>Agaricomycotina</taxon>
        <taxon>Agaricomycetes</taxon>
        <taxon>Russulales</taxon>
        <taxon>Bondarzewiaceae</taxon>
        <taxon>Heterobasidion</taxon>
        <taxon>Heterobasidion annosum species complex</taxon>
    </lineage>
</organism>
<dbReference type="Pfam" id="PF25147">
    <property type="entry name" value="Ribophorin_II_C"/>
    <property type="match status" value="1"/>
</dbReference>
<evidence type="ECO:0000256" key="5">
    <source>
        <dbReference type="ARBA" id="ARBA00022692"/>
    </source>
</evidence>
<comment type="pathway">
    <text evidence="3">Protein modification; protein glycosylation.</text>
</comment>
<dbReference type="Proteomes" id="UP000030671">
    <property type="component" value="Unassembled WGS sequence"/>
</dbReference>
<dbReference type="UniPathway" id="UPA00378"/>
<keyword evidence="5 12" id="KW-0812">Transmembrane</keyword>
<gene>
    <name evidence="16" type="ORF">HETIRDRAFT_325867</name>
</gene>
<sequence length="277" mass="30101">MGPITLLLLPFLSSLAVNAAQLTLQSPRFNVVASDGSQLRSEPISLAPKSEVSIVLNASDTLKLTFQVVEKDEGKGVQPHQTFLRFFDEDSGEEGIQPVKTTSAGKAKFELNMARPPSSLPPSGSAPLKVSLIIGSFSHSPAKFDLFDLSVPASLPPPQHPDEPTFHPLPAIQHTFNPEPTMPPRFISAVFTALVLSPWVVLVGLWSAVRPRVPHLFSASVLPFTASLGAFEGLLFWYWLELRLGQILLYGTFAAVFTALTGKRALAKIGERRLARK</sequence>
<keyword evidence="17" id="KW-1185">Reference proteome</keyword>
<evidence type="ECO:0000256" key="10">
    <source>
        <dbReference type="ARBA" id="ARBA00030078"/>
    </source>
</evidence>
<dbReference type="GeneID" id="20671184"/>
<evidence type="ECO:0000256" key="6">
    <source>
        <dbReference type="ARBA" id="ARBA00022729"/>
    </source>
</evidence>
<comment type="similarity">
    <text evidence="4">Belongs to the SWP1 family.</text>
</comment>
<dbReference type="KEGG" id="hir:HETIRDRAFT_325867"/>
<evidence type="ECO:0000256" key="13">
    <source>
        <dbReference type="SAM" id="SignalP"/>
    </source>
</evidence>
<feature type="domain" description="Ribophorin II third" evidence="14">
    <location>
        <begin position="29"/>
        <end position="136"/>
    </location>
</feature>
<dbReference type="FunCoup" id="W4JYM5">
    <property type="interactions" value="56"/>
</dbReference>
<evidence type="ECO:0000256" key="2">
    <source>
        <dbReference type="ARBA" id="ARBA00004477"/>
    </source>
</evidence>
<evidence type="ECO:0000256" key="9">
    <source>
        <dbReference type="ARBA" id="ARBA00023136"/>
    </source>
</evidence>
<dbReference type="PANTHER" id="PTHR12640">
    <property type="entry name" value="RIBOPHORIN II"/>
    <property type="match status" value="1"/>
</dbReference>
<feature type="chain" id="PRO_5044218833" description="Ribophorin II" evidence="13">
    <location>
        <begin position="20"/>
        <end position="277"/>
    </location>
</feature>